<name>A0A182ILG3_ANOAO</name>
<accession>A0A182ILG3</accession>
<sequence length="167" mass="18727">MSQFVKQLRESKYLSRGTAAKKAKLDALFDARFGPQNNQPVEEDNQEITTIPVVACDAAFIPIEVVFDEGDVPEDDGLEDDAVVIPDDSNGLPFYKRLKSWALSTHQKHSAINSLLDLLRETTVFDLPKDARTLLGTPKNIGSEIVPIPGGRYWYQGIEKSLQDYFR</sequence>
<dbReference type="AlphaFoldDB" id="A0A182ILG3"/>
<reference evidence="1" key="1">
    <citation type="submission" date="2022-08" db="UniProtKB">
        <authorList>
            <consortium name="EnsemblMetazoa"/>
        </authorList>
    </citation>
    <scope>IDENTIFICATION</scope>
    <source>
        <strain evidence="1">EBRO</strain>
    </source>
</reference>
<dbReference type="VEuPathDB" id="VectorBase:AATE001389"/>
<evidence type="ECO:0000313" key="1">
    <source>
        <dbReference type="EnsemblMetazoa" id="AATE001389-PA.1"/>
    </source>
</evidence>
<dbReference type="EMBL" id="AXCP01008096">
    <property type="status" value="NOT_ANNOTATED_CDS"/>
    <property type="molecule type" value="Genomic_DNA"/>
</dbReference>
<protein>
    <submittedName>
        <fullName evidence="1">Uncharacterized protein</fullName>
    </submittedName>
</protein>
<proteinExistence type="predicted"/>
<organism evidence="1">
    <name type="scientific">Anopheles atroparvus</name>
    <name type="common">European mosquito</name>
    <dbReference type="NCBI Taxonomy" id="41427"/>
    <lineage>
        <taxon>Eukaryota</taxon>
        <taxon>Metazoa</taxon>
        <taxon>Ecdysozoa</taxon>
        <taxon>Arthropoda</taxon>
        <taxon>Hexapoda</taxon>
        <taxon>Insecta</taxon>
        <taxon>Pterygota</taxon>
        <taxon>Neoptera</taxon>
        <taxon>Endopterygota</taxon>
        <taxon>Diptera</taxon>
        <taxon>Nematocera</taxon>
        <taxon>Culicoidea</taxon>
        <taxon>Culicidae</taxon>
        <taxon>Anophelinae</taxon>
        <taxon>Anopheles</taxon>
    </lineage>
</organism>
<dbReference type="EnsemblMetazoa" id="AATE001389-RA">
    <property type="protein sequence ID" value="AATE001389-PA.1"/>
    <property type="gene ID" value="AATE001389"/>
</dbReference>